<dbReference type="PANTHER" id="PTHR33542:SF3">
    <property type="entry name" value="SIROHYDROCHLORIN FERROCHELATASE, CHLOROPLASTIC"/>
    <property type="match status" value="1"/>
</dbReference>
<reference evidence="4" key="1">
    <citation type="submission" date="2016-10" db="EMBL/GenBank/DDBJ databases">
        <authorList>
            <person name="Varghese N."/>
            <person name="Submissions S."/>
        </authorList>
    </citation>
    <scope>NUCLEOTIDE SEQUENCE [LARGE SCALE GENOMIC DNA]</scope>
    <source>
        <strain evidence="4">CGMCC 1.10369</strain>
    </source>
</reference>
<dbReference type="EMBL" id="FNIL01000019">
    <property type="protein sequence ID" value="SDO58103.1"/>
    <property type="molecule type" value="Genomic_DNA"/>
</dbReference>
<evidence type="ECO:0000256" key="2">
    <source>
        <dbReference type="ARBA" id="ARBA00023239"/>
    </source>
</evidence>
<evidence type="ECO:0000313" key="4">
    <source>
        <dbReference type="Proteomes" id="UP000198778"/>
    </source>
</evidence>
<dbReference type="STRING" id="745820.SAMN04488053_11928"/>
<dbReference type="CDD" id="cd03416">
    <property type="entry name" value="CbiX_SirB_N"/>
    <property type="match status" value="1"/>
</dbReference>
<protein>
    <submittedName>
        <fullName evidence="3">Sirohydrochlorin ferrochelatase</fullName>
    </submittedName>
</protein>
<dbReference type="AlphaFoldDB" id="A0A1H0KQQ6"/>
<keyword evidence="1" id="KW-0479">Metal-binding</keyword>
<gene>
    <name evidence="3" type="ORF">SAMN04488053_11928</name>
</gene>
<dbReference type="CDD" id="cd03414">
    <property type="entry name" value="CbiX_SirB_C"/>
    <property type="match status" value="1"/>
</dbReference>
<dbReference type="InterPro" id="IPR002762">
    <property type="entry name" value="CbiX-like"/>
</dbReference>
<keyword evidence="4" id="KW-1185">Reference proteome</keyword>
<dbReference type="InterPro" id="IPR050963">
    <property type="entry name" value="Sirohydro_Cobaltochel/CbiX"/>
</dbReference>
<evidence type="ECO:0000256" key="1">
    <source>
        <dbReference type="ARBA" id="ARBA00022723"/>
    </source>
</evidence>
<sequence length="262" mass="29190">MQAVLYVSHGSRVEKTKVEAMEFMESVQKRVDVPLQETAFLELAAPDIAEGFTKLAEQGATKIAVVPVLLMSAGHYYEDIPEELAKVKKNYPDIKVTYGRPLGVQERLVEVLIDRIHETGRDVPRDAHLLLVGRGSRSPETKQATKLIAKRLKKKLGVKSVDTCYLAASKPSFDEGLEAVKQKKHSITFVIPYLWFTGLLMQEMEKKVQNLREQGLTIELCGYLGSHPSVVAALADRAVQAVQSDHGVSESYGVEESKAWWI</sequence>
<evidence type="ECO:0000313" key="3">
    <source>
        <dbReference type="EMBL" id="SDO58103.1"/>
    </source>
</evidence>
<name>A0A1H0KQQ6_9BACI</name>
<dbReference type="OrthoDB" id="9797895at2"/>
<organism evidence="3 4">
    <name type="scientific">Alkalicoccus daliensis</name>
    <dbReference type="NCBI Taxonomy" id="745820"/>
    <lineage>
        <taxon>Bacteria</taxon>
        <taxon>Bacillati</taxon>
        <taxon>Bacillota</taxon>
        <taxon>Bacilli</taxon>
        <taxon>Bacillales</taxon>
        <taxon>Bacillaceae</taxon>
        <taxon>Alkalicoccus</taxon>
    </lineage>
</organism>
<dbReference type="GO" id="GO:0046872">
    <property type="term" value="F:metal ion binding"/>
    <property type="evidence" value="ECO:0007669"/>
    <property type="project" value="UniProtKB-KW"/>
</dbReference>
<dbReference type="Proteomes" id="UP000198778">
    <property type="component" value="Unassembled WGS sequence"/>
</dbReference>
<dbReference type="Gene3D" id="3.40.50.1400">
    <property type="match status" value="2"/>
</dbReference>
<accession>A0A1H0KQQ6</accession>
<dbReference type="GO" id="GO:0016829">
    <property type="term" value="F:lyase activity"/>
    <property type="evidence" value="ECO:0007669"/>
    <property type="project" value="UniProtKB-KW"/>
</dbReference>
<dbReference type="PANTHER" id="PTHR33542">
    <property type="entry name" value="SIROHYDROCHLORIN FERROCHELATASE, CHLOROPLASTIC"/>
    <property type="match status" value="1"/>
</dbReference>
<proteinExistence type="predicted"/>
<keyword evidence="2" id="KW-0456">Lyase</keyword>
<dbReference type="Pfam" id="PF01903">
    <property type="entry name" value="CbiX"/>
    <property type="match status" value="2"/>
</dbReference>
<dbReference type="SUPFAM" id="SSF53800">
    <property type="entry name" value="Chelatase"/>
    <property type="match status" value="1"/>
</dbReference>
<dbReference type="RefSeq" id="WP_090844504.1">
    <property type="nucleotide sequence ID" value="NZ_FNIL01000019.1"/>
</dbReference>